<evidence type="ECO:0000256" key="3">
    <source>
        <dbReference type="ARBA" id="ARBA00009381"/>
    </source>
</evidence>
<comment type="subunit">
    <text evidence="11">This enzyme consists of two polypeptide chains, which are synthesized in precursor form from a single polypeptide.</text>
</comment>
<evidence type="ECO:0000256" key="10">
    <source>
        <dbReference type="PIRSR" id="PIRSR600101-2"/>
    </source>
</evidence>
<comment type="similarity">
    <text evidence="3 11">Belongs to the gamma-glutamyltransferase family.</text>
</comment>
<dbReference type="UniPathway" id="UPA00204"/>
<dbReference type="PRINTS" id="PR01210">
    <property type="entry name" value="GGTRANSPTASE"/>
</dbReference>
<evidence type="ECO:0000256" key="9">
    <source>
        <dbReference type="PIRSR" id="PIRSR600101-1"/>
    </source>
</evidence>
<comment type="PTM">
    <text evidence="11">Cleaved by autocatalysis into a large and a small subunit.</text>
</comment>
<comment type="catalytic activity">
    <reaction evidence="1 11">
        <text>an S-substituted glutathione + H2O = an S-substituted L-cysteinylglycine + L-glutamate</text>
        <dbReference type="Rhea" id="RHEA:59468"/>
        <dbReference type="ChEBI" id="CHEBI:15377"/>
        <dbReference type="ChEBI" id="CHEBI:29985"/>
        <dbReference type="ChEBI" id="CHEBI:90779"/>
        <dbReference type="ChEBI" id="CHEBI:143103"/>
        <dbReference type="EC" id="3.4.19.13"/>
    </reaction>
</comment>
<dbReference type="SUPFAM" id="SSF56235">
    <property type="entry name" value="N-terminal nucleophile aminohydrolases (Ntn hydrolases)"/>
    <property type="match status" value="1"/>
</dbReference>
<dbReference type="PANTHER" id="PTHR43199">
    <property type="entry name" value="GLUTATHIONE HYDROLASE"/>
    <property type="match status" value="1"/>
</dbReference>
<dbReference type="RefSeq" id="WP_100375036.1">
    <property type="nucleotide sequence ID" value="NZ_PGFD01000001.1"/>
</dbReference>
<dbReference type="Gene3D" id="3.60.20.40">
    <property type="match status" value="1"/>
</dbReference>
<feature type="binding site" evidence="10">
    <location>
        <position position="415"/>
    </location>
    <ligand>
        <name>L-glutamate</name>
        <dbReference type="ChEBI" id="CHEBI:29985"/>
    </ligand>
</feature>
<gene>
    <name evidence="13" type="ORF">CLV73_0192</name>
</gene>
<organism evidence="13 14">
    <name type="scientific">Chryseobacterium geocarposphaerae</name>
    <dbReference type="NCBI Taxonomy" id="1416776"/>
    <lineage>
        <taxon>Bacteria</taxon>
        <taxon>Pseudomonadati</taxon>
        <taxon>Bacteroidota</taxon>
        <taxon>Flavobacteriia</taxon>
        <taxon>Flavobacteriales</taxon>
        <taxon>Weeksellaceae</taxon>
        <taxon>Chryseobacterium group</taxon>
        <taxon>Chryseobacterium</taxon>
    </lineage>
</organism>
<proteinExistence type="inferred from homology"/>
<dbReference type="PANTHER" id="PTHR43199:SF1">
    <property type="entry name" value="GLUTATHIONE HYDROLASE PROENZYME"/>
    <property type="match status" value="1"/>
</dbReference>
<feature type="binding site" evidence="10">
    <location>
        <position position="99"/>
    </location>
    <ligand>
        <name>L-glutamate</name>
        <dbReference type="ChEBI" id="CHEBI:29985"/>
    </ligand>
</feature>
<dbReference type="EC" id="2.3.2.2" evidence="11"/>
<comment type="pathway">
    <text evidence="11">Sulfur metabolism; glutathione metabolism.</text>
</comment>
<comment type="catalytic activity">
    <reaction evidence="2 11">
        <text>glutathione + H2O = L-cysteinylglycine + L-glutamate</text>
        <dbReference type="Rhea" id="RHEA:28807"/>
        <dbReference type="ChEBI" id="CHEBI:15377"/>
        <dbReference type="ChEBI" id="CHEBI:29985"/>
        <dbReference type="ChEBI" id="CHEBI:57925"/>
        <dbReference type="ChEBI" id="CHEBI:61694"/>
        <dbReference type="EC" id="3.4.19.13"/>
    </reaction>
</comment>
<accession>A0A2M9C5X8</accession>
<feature type="binding site" evidence="10">
    <location>
        <position position="466"/>
    </location>
    <ligand>
        <name>L-glutamate</name>
        <dbReference type="ChEBI" id="CHEBI:29985"/>
    </ligand>
</feature>
<dbReference type="Pfam" id="PF01019">
    <property type="entry name" value="G_glu_transpept"/>
    <property type="match status" value="1"/>
</dbReference>
<feature type="active site" description="Nucleophile" evidence="9">
    <location>
        <position position="373"/>
    </location>
</feature>
<name>A0A2M9C5X8_9FLAO</name>
<keyword evidence="7 11" id="KW-0012">Acyltransferase</keyword>
<evidence type="ECO:0000256" key="1">
    <source>
        <dbReference type="ARBA" id="ARBA00001049"/>
    </source>
</evidence>
<dbReference type="Gene3D" id="1.10.246.130">
    <property type="match status" value="1"/>
</dbReference>
<keyword evidence="4 11" id="KW-0808">Transferase</keyword>
<evidence type="ECO:0000256" key="4">
    <source>
        <dbReference type="ARBA" id="ARBA00022679"/>
    </source>
</evidence>
<evidence type="ECO:0000256" key="8">
    <source>
        <dbReference type="ARBA" id="ARBA00047417"/>
    </source>
</evidence>
<evidence type="ECO:0000256" key="12">
    <source>
        <dbReference type="SAM" id="SignalP"/>
    </source>
</evidence>
<dbReference type="Proteomes" id="UP000228740">
    <property type="component" value="Unassembled WGS sequence"/>
</dbReference>
<dbReference type="InterPro" id="IPR051792">
    <property type="entry name" value="GGT_bact"/>
</dbReference>
<evidence type="ECO:0000313" key="13">
    <source>
        <dbReference type="EMBL" id="PJJ66225.1"/>
    </source>
</evidence>
<protein>
    <recommendedName>
        <fullName evidence="11">Glutathione hydrolase proenzyme</fullName>
        <ecNumber evidence="11">2.3.2.2</ecNumber>
        <ecNumber evidence="11">3.4.19.13</ecNumber>
    </recommendedName>
    <component>
        <recommendedName>
            <fullName evidence="11">Glutathione hydrolase large chain</fullName>
        </recommendedName>
    </component>
    <component>
        <recommendedName>
            <fullName evidence="11">Glutathione hydrolase small chain</fullName>
        </recommendedName>
    </component>
</protein>
<dbReference type="GO" id="GO:0036374">
    <property type="term" value="F:glutathione hydrolase activity"/>
    <property type="evidence" value="ECO:0007669"/>
    <property type="project" value="UniProtKB-UniRule"/>
</dbReference>
<dbReference type="EC" id="3.4.19.13" evidence="11"/>
<dbReference type="GO" id="GO:0006751">
    <property type="term" value="P:glutathione catabolic process"/>
    <property type="evidence" value="ECO:0007669"/>
    <property type="project" value="UniProtKB-UniRule"/>
</dbReference>
<dbReference type="GO" id="GO:0103068">
    <property type="term" value="F:leukotriene C4 gamma-glutamyl transferase activity"/>
    <property type="evidence" value="ECO:0007669"/>
    <property type="project" value="UniProtKB-EC"/>
</dbReference>
<dbReference type="InterPro" id="IPR029055">
    <property type="entry name" value="Ntn_hydrolases_N"/>
</dbReference>
<dbReference type="InterPro" id="IPR043137">
    <property type="entry name" value="GGT_ssub_C"/>
</dbReference>
<evidence type="ECO:0000256" key="5">
    <source>
        <dbReference type="ARBA" id="ARBA00022801"/>
    </source>
</evidence>
<feature type="binding site" evidence="10">
    <location>
        <begin position="444"/>
        <end position="445"/>
    </location>
    <ligand>
        <name>L-glutamate</name>
        <dbReference type="ChEBI" id="CHEBI:29985"/>
    </ligand>
</feature>
<comment type="caution">
    <text evidence="13">The sequence shown here is derived from an EMBL/GenBank/DDBJ whole genome shotgun (WGS) entry which is preliminary data.</text>
</comment>
<dbReference type="EMBL" id="PGFD01000001">
    <property type="protein sequence ID" value="PJJ66225.1"/>
    <property type="molecule type" value="Genomic_DNA"/>
</dbReference>
<keyword evidence="6 11" id="KW-0865">Zymogen</keyword>
<dbReference type="InterPro" id="IPR043138">
    <property type="entry name" value="GGT_lsub"/>
</dbReference>
<comment type="catalytic activity">
    <reaction evidence="8 11">
        <text>an N-terminal (5-L-glutamyl)-[peptide] + an alpha-amino acid = 5-L-glutamyl amino acid + an N-terminal L-alpha-aminoacyl-[peptide]</text>
        <dbReference type="Rhea" id="RHEA:23904"/>
        <dbReference type="Rhea" id="RHEA-COMP:9780"/>
        <dbReference type="Rhea" id="RHEA-COMP:9795"/>
        <dbReference type="ChEBI" id="CHEBI:77644"/>
        <dbReference type="ChEBI" id="CHEBI:78597"/>
        <dbReference type="ChEBI" id="CHEBI:78599"/>
        <dbReference type="ChEBI" id="CHEBI:78608"/>
        <dbReference type="EC" id="2.3.2.2"/>
    </reaction>
</comment>
<keyword evidence="5 11" id="KW-0378">Hydrolase</keyword>
<evidence type="ECO:0000256" key="6">
    <source>
        <dbReference type="ARBA" id="ARBA00023145"/>
    </source>
</evidence>
<dbReference type="OrthoDB" id="9781342at2"/>
<dbReference type="AlphaFoldDB" id="A0A2M9C5X8"/>
<reference evidence="13 14" key="1">
    <citation type="submission" date="2017-11" db="EMBL/GenBank/DDBJ databases">
        <title>Genomic Encyclopedia of Archaeal and Bacterial Type Strains, Phase II (KMG-II): From Individual Species to Whole Genera.</title>
        <authorList>
            <person name="Goeker M."/>
        </authorList>
    </citation>
    <scope>NUCLEOTIDE SEQUENCE [LARGE SCALE GENOMIC DNA]</scope>
    <source>
        <strain evidence="13 14">DSM 27617</strain>
    </source>
</reference>
<keyword evidence="12" id="KW-0732">Signal</keyword>
<dbReference type="GO" id="GO:0006750">
    <property type="term" value="P:glutathione biosynthetic process"/>
    <property type="evidence" value="ECO:0007669"/>
    <property type="project" value="UniProtKB-KW"/>
</dbReference>
<feature type="chain" id="PRO_5014928961" description="Glutathione hydrolase proenzyme" evidence="12">
    <location>
        <begin position="18"/>
        <end position="561"/>
    </location>
</feature>
<dbReference type="InterPro" id="IPR000101">
    <property type="entry name" value="GGT_peptidase"/>
</dbReference>
<feature type="binding site" evidence="10">
    <location>
        <begin position="391"/>
        <end position="393"/>
    </location>
    <ligand>
        <name>L-glutamate</name>
        <dbReference type="ChEBI" id="CHEBI:29985"/>
    </ligand>
</feature>
<evidence type="ECO:0000256" key="7">
    <source>
        <dbReference type="ARBA" id="ARBA00023315"/>
    </source>
</evidence>
<keyword evidence="14" id="KW-1185">Reference proteome</keyword>
<evidence type="ECO:0000256" key="11">
    <source>
        <dbReference type="RuleBase" id="RU368036"/>
    </source>
</evidence>
<dbReference type="NCBIfam" id="TIGR00066">
    <property type="entry name" value="g_glut_trans"/>
    <property type="match status" value="1"/>
</dbReference>
<evidence type="ECO:0000313" key="14">
    <source>
        <dbReference type="Proteomes" id="UP000228740"/>
    </source>
</evidence>
<sequence>MKKIAIIFILFSFSVSAQYTDINIIKEVKVKNKGVVVSAHPLASEAGAKILRMGGNAYDAVIATQYALAVVYPQAGNIGGGGFLVGVKNNGEKFTIDYRETAPKKASRDMYLDKTGKADTDLSQNGRLAVGIPGSVAGFFATLKHGKLPMEKIIQPAIDLAEKGFAITEQEASLLNTHKANFQKHNQTVTVFVKDTPWKAGDLLVQKELAETLKLIQKSGAKGFYEGKTAEFLVSEMKRGNGIITAEDLKNYKVAERKALEFEYKGNTIVSMPLPSSGGILLAQMLKMSGYENLEKYQQNSTQAVQIMTEAERRAFADRAEYMGDPDFIQDKTSYLISDEYLKNRWKSFSFNKATPSSEVGKIIKQPKESTETTHISVIDKEGNTAAVTTTLNGLYGSKVVVSGAGFFLNNEMDDFSIKPGVPNMFGAVGGEANAIQPNKRMLSSMTPTIILKNGKPYMVVGTPGGTTIPTSVFQSIVNVIDFKLNANISVNAPKFHHQWLPETVAFEKNFPETTIKDLEKLGYKTEKWNQIGRTEIILIDENGNIHAVADGRGDDSVGVE</sequence>
<evidence type="ECO:0000256" key="2">
    <source>
        <dbReference type="ARBA" id="ARBA00001089"/>
    </source>
</evidence>
<keyword evidence="11" id="KW-0317">Glutathione biosynthesis</keyword>
<feature type="signal peptide" evidence="12">
    <location>
        <begin position="1"/>
        <end position="17"/>
    </location>
</feature>